<dbReference type="Gene3D" id="2.30.30.110">
    <property type="match status" value="1"/>
</dbReference>
<comment type="similarity">
    <text evidence="1">Belongs to the PemK/MazF family.</text>
</comment>
<keyword evidence="2" id="KW-1277">Toxin-antitoxin system</keyword>
<dbReference type="RefSeq" id="WP_015440593.1">
    <property type="nucleotide sequence ID" value="NC_020520.1"/>
</dbReference>
<dbReference type="InterPro" id="IPR003477">
    <property type="entry name" value="PemK-like"/>
</dbReference>
<dbReference type="AlphaFoldDB" id="A0A6C7EBF6"/>
<dbReference type="GO" id="GO:0003677">
    <property type="term" value="F:DNA binding"/>
    <property type="evidence" value="ECO:0007669"/>
    <property type="project" value="InterPro"/>
</dbReference>
<dbReference type="KEGG" id="aym:YM304_10320"/>
<organism evidence="3 4">
    <name type="scientific">Ilumatobacter coccineus (strain NBRC 103263 / KCTC 29153 / YM16-304)</name>
    <dbReference type="NCBI Taxonomy" id="1313172"/>
    <lineage>
        <taxon>Bacteria</taxon>
        <taxon>Bacillati</taxon>
        <taxon>Actinomycetota</taxon>
        <taxon>Acidimicrobiia</taxon>
        <taxon>Acidimicrobiales</taxon>
        <taxon>Ilumatobacteraceae</taxon>
        <taxon>Ilumatobacter</taxon>
    </lineage>
</organism>
<evidence type="ECO:0000313" key="4">
    <source>
        <dbReference type="Proteomes" id="UP000011863"/>
    </source>
</evidence>
<dbReference type="OrthoDB" id="5184628at2"/>
<reference evidence="3 4" key="1">
    <citation type="journal article" date="2013" name="Int. J. Syst. Evol. Microbiol.">
        <title>Ilumatobacter nonamiense sp. nov. and Ilumatobacter coccineum sp. nov., isolated from seashore sand.</title>
        <authorList>
            <person name="Matsumoto A."/>
            <person name="Kasai H."/>
            <person name="Matsuo Y."/>
            <person name="Shizuri Y."/>
            <person name="Ichikawa N."/>
            <person name="Fujita N."/>
            <person name="Omura S."/>
            <person name="Takahashi Y."/>
        </authorList>
    </citation>
    <scope>NUCLEOTIDE SEQUENCE [LARGE SCALE GENOMIC DNA]</scope>
    <source>
        <strain evidence="4">NBRC 103263 / KCTC 29153 / YM16-304</strain>
    </source>
</reference>
<accession>A0A6C7EBF6</accession>
<protein>
    <recommendedName>
        <fullName evidence="5">Growth inhibitor PemK</fullName>
    </recommendedName>
</protein>
<gene>
    <name evidence="3" type="ORF">YM304_10320</name>
</gene>
<sequence>MKWINIVLKLVKQIQAAQQERDPLAGKTTKREAPRNKIVEHGVRVEYTPDLDGDADPGEVVWAWVPYEEDATRGKDRPVVIIGRTAGDLAGVPLTSKNKGRADHVPVGTGAWDPKGRDSWAKVDRLLTIDADDVRREGAVLAKNRFDEVIGNLAKYHDLVRT</sequence>
<dbReference type="EMBL" id="AP012057">
    <property type="protein sequence ID" value="BAN01346.1"/>
    <property type="molecule type" value="Genomic_DNA"/>
</dbReference>
<dbReference type="SUPFAM" id="SSF50118">
    <property type="entry name" value="Cell growth inhibitor/plasmid maintenance toxic component"/>
    <property type="match status" value="1"/>
</dbReference>
<evidence type="ECO:0000313" key="3">
    <source>
        <dbReference type="EMBL" id="BAN01346.1"/>
    </source>
</evidence>
<proteinExistence type="inferred from homology"/>
<dbReference type="InterPro" id="IPR011067">
    <property type="entry name" value="Plasmid_toxin/cell-grow_inhib"/>
</dbReference>
<evidence type="ECO:0008006" key="5">
    <source>
        <dbReference type="Google" id="ProtNLM"/>
    </source>
</evidence>
<evidence type="ECO:0000256" key="1">
    <source>
        <dbReference type="ARBA" id="ARBA00007521"/>
    </source>
</evidence>
<dbReference type="Proteomes" id="UP000011863">
    <property type="component" value="Chromosome"/>
</dbReference>
<dbReference type="Pfam" id="PF02452">
    <property type="entry name" value="PemK_toxin"/>
    <property type="match status" value="1"/>
</dbReference>
<evidence type="ECO:0000256" key="2">
    <source>
        <dbReference type="ARBA" id="ARBA00022649"/>
    </source>
</evidence>
<keyword evidence="4" id="KW-1185">Reference proteome</keyword>
<name>A0A6C7EBF6_ILUCY</name>